<evidence type="ECO:0000259" key="8">
    <source>
        <dbReference type="Pfam" id="PF22451"/>
    </source>
</evidence>
<dbReference type="Gene3D" id="1.10.10.10">
    <property type="entry name" value="Winged helix-like DNA-binding domain superfamily/Winged helix DNA-binding domain"/>
    <property type="match status" value="1"/>
</dbReference>
<dbReference type="InterPro" id="IPR036390">
    <property type="entry name" value="WH_DNA-bd_sf"/>
</dbReference>
<feature type="domain" description="Siroheme decarboxylase NirL-like HTH" evidence="8">
    <location>
        <begin position="15"/>
        <end position="60"/>
    </location>
</feature>
<evidence type="ECO:0000256" key="2">
    <source>
        <dbReference type="ARBA" id="ARBA00023444"/>
    </source>
</evidence>
<evidence type="ECO:0000256" key="1">
    <source>
        <dbReference type="ARBA" id="ARBA00023239"/>
    </source>
</evidence>
<dbReference type="EC" id="4.1.1.111" evidence="4"/>
<comment type="pathway">
    <text evidence="2">Porphyrin-containing compound metabolism.</text>
</comment>
<dbReference type="KEGG" id="pseb:EOK75_11595"/>
<dbReference type="EMBL" id="CP039964">
    <property type="protein sequence ID" value="QCO56316.1"/>
    <property type="molecule type" value="Genomic_DNA"/>
</dbReference>
<keyword evidence="10" id="KW-1185">Reference proteome</keyword>
<dbReference type="InterPro" id="IPR053953">
    <property type="entry name" value="NirdL-like_HTH"/>
</dbReference>
<organism evidence="9 10">
    <name type="scientific">Pseudorhodobacter turbinis</name>
    <dbReference type="NCBI Taxonomy" id="2500533"/>
    <lineage>
        <taxon>Bacteria</taxon>
        <taxon>Pseudomonadati</taxon>
        <taxon>Pseudomonadota</taxon>
        <taxon>Alphaproteobacteria</taxon>
        <taxon>Rhodobacterales</taxon>
        <taxon>Paracoccaceae</taxon>
        <taxon>Pseudorhodobacter</taxon>
    </lineage>
</organism>
<comment type="catalytic activity">
    <reaction evidence="5">
        <text>siroheme + 2 H(+) = 12,18-didecarboxysiroheme + 2 CO2</text>
        <dbReference type="Rhea" id="RHEA:19093"/>
        <dbReference type="ChEBI" id="CHEBI:15378"/>
        <dbReference type="ChEBI" id="CHEBI:16526"/>
        <dbReference type="ChEBI" id="CHEBI:60052"/>
        <dbReference type="ChEBI" id="CHEBI:140497"/>
        <dbReference type="EC" id="4.1.1.111"/>
    </reaction>
</comment>
<dbReference type="PROSITE" id="PS00519">
    <property type="entry name" value="HTH_ASNC_1"/>
    <property type="match status" value="1"/>
</dbReference>
<protein>
    <recommendedName>
        <fullName evidence="6">Siroheme decarboxylase NirG subunit</fullName>
        <ecNumber evidence="4">4.1.1.111</ecNumber>
    </recommendedName>
</protein>
<gene>
    <name evidence="9" type="ORF">EOK75_11595</name>
</gene>
<evidence type="ECO:0000256" key="5">
    <source>
        <dbReference type="ARBA" id="ARBA00048470"/>
    </source>
</evidence>
<dbReference type="FunFam" id="3.30.70.3460:FF:000001">
    <property type="entry name" value="Heme d1 biosynthesis protein NirG"/>
    <property type="match status" value="1"/>
</dbReference>
<reference evidence="9 10" key="1">
    <citation type="submission" date="2019-05" db="EMBL/GenBank/DDBJ databases">
        <title>Pseudorhodobacter turbinis sp. nov., isolated from the gut of the Korean turban shell.</title>
        <authorList>
            <person name="Jeong Y.-S."/>
            <person name="Kang W.-R."/>
            <person name="Bae J.-W."/>
        </authorList>
    </citation>
    <scope>NUCLEOTIDE SEQUENCE [LARGE SCALE GENOMIC DNA]</scope>
    <source>
        <strain evidence="9 10">S12M18</strain>
    </source>
</reference>
<evidence type="ECO:0000313" key="10">
    <source>
        <dbReference type="Proteomes" id="UP000298631"/>
    </source>
</evidence>
<sequence>MRREPLPKDALDDGDRALINTLQDGFPISAAPFAEVGSTLGLSEDDVIARLARLREIGAITRFGPFLDAAAMGGAFCLCAMAVPEDRFEEVVTLVNAHIEVAHNYERKHALNMWFVMACERPEQIADIGAQIEGETGLKVHLFPKLEEFFIGFKVQA</sequence>
<dbReference type="InterPro" id="IPR019885">
    <property type="entry name" value="Tscrpt_reg_HTH_AsnC-type_CS"/>
</dbReference>
<proteinExistence type="inferred from homology"/>
<dbReference type="SUPFAM" id="SSF46785">
    <property type="entry name" value="Winged helix' DNA-binding domain"/>
    <property type="match status" value="1"/>
</dbReference>
<dbReference type="OrthoDB" id="9806536at2"/>
<evidence type="ECO:0000259" key="7">
    <source>
        <dbReference type="Pfam" id="PF17805"/>
    </source>
</evidence>
<evidence type="ECO:0000256" key="6">
    <source>
        <dbReference type="ARBA" id="ARBA00073232"/>
    </source>
</evidence>
<dbReference type="InterPro" id="IPR036388">
    <property type="entry name" value="WH-like_DNA-bd_sf"/>
</dbReference>
<evidence type="ECO:0000313" key="9">
    <source>
        <dbReference type="EMBL" id="QCO56316.1"/>
    </source>
</evidence>
<name>A0A4P8EHA3_9RHOB</name>
<dbReference type="Pfam" id="PF17805">
    <property type="entry name" value="AsnC_trans_reg2"/>
    <property type="match status" value="1"/>
</dbReference>
<dbReference type="Pfam" id="PF22451">
    <property type="entry name" value="NirdL-like_HTH"/>
    <property type="match status" value="1"/>
</dbReference>
<evidence type="ECO:0000256" key="4">
    <source>
        <dbReference type="ARBA" id="ARBA00023471"/>
    </source>
</evidence>
<dbReference type="Gene3D" id="3.30.70.3460">
    <property type="match status" value="1"/>
</dbReference>
<dbReference type="PANTHER" id="PTHR43413">
    <property type="entry name" value="TRANSCRIPTIONAL REGULATOR, ASNC FAMILY"/>
    <property type="match status" value="1"/>
</dbReference>
<accession>A0A4P8EHA3</accession>
<keyword evidence="1" id="KW-0456">Lyase</keyword>
<dbReference type="RefSeq" id="WP_137194099.1">
    <property type="nucleotide sequence ID" value="NZ_CP039964.1"/>
</dbReference>
<feature type="domain" description="Siroheme decarboxylase AsnC-like ligand binding" evidence="7">
    <location>
        <begin position="77"/>
        <end position="149"/>
    </location>
</feature>
<evidence type="ECO:0000256" key="3">
    <source>
        <dbReference type="ARBA" id="ARBA00023457"/>
    </source>
</evidence>
<dbReference type="GO" id="GO:0016829">
    <property type="term" value="F:lyase activity"/>
    <property type="evidence" value="ECO:0007669"/>
    <property type="project" value="UniProtKB-KW"/>
</dbReference>
<dbReference type="Proteomes" id="UP000298631">
    <property type="component" value="Chromosome"/>
</dbReference>
<dbReference type="PANTHER" id="PTHR43413:SF1">
    <property type="entry name" value="SIROHEME DECARBOXYLASE NIRL SUBUNIT"/>
    <property type="match status" value="1"/>
</dbReference>
<dbReference type="InterPro" id="IPR040523">
    <property type="entry name" value="AsnC_trans_reg2"/>
</dbReference>
<comment type="similarity">
    <text evidence="3">Belongs to the Ahb/Nir family.</text>
</comment>
<dbReference type="InterPro" id="IPR050684">
    <property type="entry name" value="HTH-Siroheme_Decarb"/>
</dbReference>
<dbReference type="AlphaFoldDB" id="A0A4P8EHA3"/>